<evidence type="ECO:0000259" key="2">
    <source>
        <dbReference type="Pfam" id="PF16414"/>
    </source>
</evidence>
<dbReference type="EMBL" id="JBDFQZ010000005">
    <property type="protein sequence ID" value="KAK9724453.1"/>
    <property type="molecule type" value="Genomic_DNA"/>
</dbReference>
<keyword evidence="4" id="KW-1185">Reference proteome</keyword>
<dbReference type="Pfam" id="PF16414">
    <property type="entry name" value="NPC1_N"/>
    <property type="match status" value="1"/>
</dbReference>
<comment type="caution">
    <text evidence="3">The sequence shown here is derived from an EMBL/GenBank/DDBJ whole genome shotgun (WGS) entry which is preliminary data.</text>
</comment>
<accession>A0AAW1KUL8</accession>
<feature type="domain" description="Niemann-Pick C1 N-terminal" evidence="2">
    <location>
        <begin position="4"/>
        <end position="128"/>
    </location>
</feature>
<keyword evidence="1" id="KW-0812">Transmembrane</keyword>
<protein>
    <recommendedName>
        <fullName evidence="2">Niemann-Pick C1 N-terminal domain-containing protein</fullName>
    </recommendedName>
</protein>
<evidence type="ECO:0000256" key="1">
    <source>
        <dbReference type="SAM" id="Phobius"/>
    </source>
</evidence>
<organism evidence="3 4">
    <name type="scientific">Saponaria officinalis</name>
    <name type="common">Common soapwort</name>
    <name type="synonym">Lychnis saponaria</name>
    <dbReference type="NCBI Taxonomy" id="3572"/>
    <lineage>
        <taxon>Eukaryota</taxon>
        <taxon>Viridiplantae</taxon>
        <taxon>Streptophyta</taxon>
        <taxon>Embryophyta</taxon>
        <taxon>Tracheophyta</taxon>
        <taxon>Spermatophyta</taxon>
        <taxon>Magnoliopsida</taxon>
        <taxon>eudicotyledons</taxon>
        <taxon>Gunneridae</taxon>
        <taxon>Pentapetalae</taxon>
        <taxon>Caryophyllales</taxon>
        <taxon>Caryophyllaceae</taxon>
        <taxon>Caryophylleae</taxon>
        <taxon>Saponaria</taxon>
    </lineage>
</organism>
<evidence type="ECO:0000313" key="4">
    <source>
        <dbReference type="Proteomes" id="UP001443914"/>
    </source>
</evidence>
<dbReference type="PANTHER" id="PTHR45727:SF2">
    <property type="entry name" value="NPC INTRACELLULAR CHOLESTEROL TRANSPORTER 1"/>
    <property type="match status" value="1"/>
</dbReference>
<sequence>MAYNNMTVDAIEFFVTDAFGEGLYDSCKEVKFGTMNTRAIEFVAGGAQDFKGWYTFIGRQVGPNVPGSPYLINFTSIVPESLGMKPMNVSAYSCSDSSLGCSCGDCPSSPSCSNSAPPSATKNSICSVKLGIFNRFCTRKYLIIYKSISNFIFYVIYLLPLWHHMLSFSFLVIQIAVQLLAAVKLC</sequence>
<dbReference type="InterPro" id="IPR032190">
    <property type="entry name" value="NPC1_N"/>
</dbReference>
<proteinExistence type="predicted"/>
<reference evidence="3" key="1">
    <citation type="submission" date="2024-03" db="EMBL/GenBank/DDBJ databases">
        <title>WGS assembly of Saponaria officinalis var. Norfolk2.</title>
        <authorList>
            <person name="Jenkins J."/>
            <person name="Shu S."/>
            <person name="Grimwood J."/>
            <person name="Barry K."/>
            <person name="Goodstein D."/>
            <person name="Schmutz J."/>
            <person name="Leebens-Mack J."/>
            <person name="Osbourn A."/>
        </authorList>
    </citation>
    <scope>NUCLEOTIDE SEQUENCE [LARGE SCALE GENOMIC DNA]</scope>
    <source>
        <strain evidence="3">JIC</strain>
    </source>
</reference>
<dbReference type="GO" id="GO:0015918">
    <property type="term" value="P:sterol transport"/>
    <property type="evidence" value="ECO:0007669"/>
    <property type="project" value="TreeGrafter"/>
</dbReference>
<dbReference type="AlphaFoldDB" id="A0AAW1KUL8"/>
<dbReference type="PANTHER" id="PTHR45727">
    <property type="entry name" value="NPC INTRACELLULAR CHOLESTEROL TRANSPORTER 1"/>
    <property type="match status" value="1"/>
</dbReference>
<dbReference type="GO" id="GO:0032934">
    <property type="term" value="F:sterol binding"/>
    <property type="evidence" value="ECO:0007669"/>
    <property type="project" value="TreeGrafter"/>
</dbReference>
<evidence type="ECO:0000313" key="3">
    <source>
        <dbReference type="EMBL" id="KAK9724453.1"/>
    </source>
</evidence>
<name>A0AAW1KUL8_SAPOF</name>
<gene>
    <name evidence="3" type="ORF">RND81_05G073100</name>
</gene>
<dbReference type="GO" id="GO:0016020">
    <property type="term" value="C:membrane"/>
    <property type="evidence" value="ECO:0007669"/>
    <property type="project" value="TreeGrafter"/>
</dbReference>
<feature type="transmembrane region" description="Helical" evidence="1">
    <location>
        <begin position="141"/>
        <end position="159"/>
    </location>
</feature>
<keyword evidence="1" id="KW-0472">Membrane</keyword>
<dbReference type="Proteomes" id="UP001443914">
    <property type="component" value="Unassembled WGS sequence"/>
</dbReference>
<keyword evidence="1" id="KW-1133">Transmembrane helix</keyword>